<evidence type="ECO:0000256" key="8">
    <source>
        <dbReference type="SAM" id="Phobius"/>
    </source>
</evidence>
<dbReference type="PROSITE" id="PS00211">
    <property type="entry name" value="ABC_TRANSPORTER_1"/>
    <property type="match status" value="1"/>
</dbReference>
<proteinExistence type="predicted"/>
<dbReference type="PROSITE" id="PS50893">
    <property type="entry name" value="ABC_TRANSPORTER_2"/>
    <property type="match status" value="2"/>
</dbReference>
<dbReference type="InterPro" id="IPR036640">
    <property type="entry name" value="ABC1_TM_sf"/>
</dbReference>
<evidence type="ECO:0000256" key="3">
    <source>
        <dbReference type="ARBA" id="ARBA00022692"/>
    </source>
</evidence>
<dbReference type="CDD" id="cd18578">
    <property type="entry name" value="ABC_6TM_Pgp_ABCB1_D2_like"/>
    <property type="match status" value="1"/>
</dbReference>
<accession>A0AAD6XEH4</accession>
<feature type="transmembrane region" description="Helical" evidence="8">
    <location>
        <begin position="773"/>
        <end position="795"/>
    </location>
</feature>
<evidence type="ECO:0000313" key="12">
    <source>
        <dbReference type="Proteomes" id="UP001218188"/>
    </source>
</evidence>
<feature type="domain" description="ABC transporter" evidence="9">
    <location>
        <begin position="404"/>
        <end position="640"/>
    </location>
</feature>
<feature type="domain" description="ABC transporter" evidence="9">
    <location>
        <begin position="1091"/>
        <end position="1327"/>
    </location>
</feature>
<dbReference type="FunFam" id="3.40.50.300:FF:000836">
    <property type="entry name" value="ABC transporter B family member 25"/>
    <property type="match status" value="1"/>
</dbReference>
<feature type="transmembrane region" description="Helical" evidence="8">
    <location>
        <begin position="1000"/>
        <end position="1023"/>
    </location>
</feature>
<keyword evidence="12" id="KW-1185">Reference proteome</keyword>
<feature type="transmembrane region" description="Helical" evidence="8">
    <location>
        <begin position="886"/>
        <end position="910"/>
    </location>
</feature>
<keyword evidence="11" id="KW-0378">Hydrolase</keyword>
<evidence type="ECO:0000256" key="4">
    <source>
        <dbReference type="ARBA" id="ARBA00022741"/>
    </source>
</evidence>
<dbReference type="InterPro" id="IPR003593">
    <property type="entry name" value="AAA+_ATPase"/>
</dbReference>
<dbReference type="InterPro" id="IPR027417">
    <property type="entry name" value="P-loop_NTPase"/>
</dbReference>
<keyword evidence="2" id="KW-0813">Transport</keyword>
<feature type="transmembrane region" description="Helical" evidence="8">
    <location>
        <begin position="110"/>
        <end position="138"/>
    </location>
</feature>
<feature type="transmembrane region" description="Helical" evidence="8">
    <location>
        <begin position="815"/>
        <end position="836"/>
    </location>
</feature>
<gene>
    <name evidence="11" type="ORF">C8F04DRAFT_1026257</name>
</gene>
<dbReference type="EMBL" id="JARJCM010000005">
    <property type="protein sequence ID" value="KAJ7044991.1"/>
    <property type="molecule type" value="Genomic_DNA"/>
</dbReference>
<dbReference type="PROSITE" id="PS50929">
    <property type="entry name" value="ABC_TM1F"/>
    <property type="match status" value="2"/>
</dbReference>
<keyword evidence="7 8" id="KW-0472">Membrane</keyword>
<evidence type="ECO:0000256" key="7">
    <source>
        <dbReference type="ARBA" id="ARBA00023136"/>
    </source>
</evidence>
<dbReference type="SUPFAM" id="SSF52540">
    <property type="entry name" value="P-loop containing nucleoside triphosphate hydrolases"/>
    <property type="match status" value="2"/>
</dbReference>
<dbReference type="Gene3D" id="1.20.1560.10">
    <property type="entry name" value="ABC transporter type 1, transmembrane domain"/>
    <property type="match status" value="2"/>
</dbReference>
<dbReference type="SUPFAM" id="SSF90123">
    <property type="entry name" value="ABC transporter transmembrane region"/>
    <property type="match status" value="2"/>
</dbReference>
<dbReference type="InterPro" id="IPR017871">
    <property type="entry name" value="ABC_transporter-like_CS"/>
</dbReference>
<comment type="subcellular location">
    <subcellularLocation>
        <location evidence="1">Membrane</location>
        <topology evidence="1">Multi-pass membrane protein</topology>
    </subcellularLocation>
</comment>
<dbReference type="GO" id="GO:0016020">
    <property type="term" value="C:membrane"/>
    <property type="evidence" value="ECO:0007669"/>
    <property type="project" value="UniProtKB-SubCell"/>
</dbReference>
<feature type="transmembrane region" description="Helical" evidence="8">
    <location>
        <begin position="62"/>
        <end position="90"/>
    </location>
</feature>
<dbReference type="Pfam" id="PF00005">
    <property type="entry name" value="ABC_tran"/>
    <property type="match status" value="2"/>
</dbReference>
<keyword evidence="6 8" id="KW-1133">Transmembrane helix</keyword>
<evidence type="ECO:0000313" key="11">
    <source>
        <dbReference type="EMBL" id="KAJ7044991.1"/>
    </source>
</evidence>
<dbReference type="Gene3D" id="3.40.50.300">
    <property type="entry name" value="P-loop containing nucleotide triphosphate hydrolases"/>
    <property type="match status" value="2"/>
</dbReference>
<dbReference type="CDD" id="cd18577">
    <property type="entry name" value="ABC_6TM_Pgp_ABCB1_D1_like"/>
    <property type="match status" value="1"/>
</dbReference>
<reference evidence="11" key="1">
    <citation type="submission" date="2023-03" db="EMBL/GenBank/DDBJ databases">
        <title>Massive genome expansion in bonnet fungi (Mycena s.s.) driven by repeated elements and novel gene families across ecological guilds.</title>
        <authorList>
            <consortium name="Lawrence Berkeley National Laboratory"/>
            <person name="Harder C.B."/>
            <person name="Miyauchi S."/>
            <person name="Viragh M."/>
            <person name="Kuo A."/>
            <person name="Thoen E."/>
            <person name="Andreopoulos B."/>
            <person name="Lu D."/>
            <person name="Skrede I."/>
            <person name="Drula E."/>
            <person name="Henrissat B."/>
            <person name="Morin E."/>
            <person name="Kohler A."/>
            <person name="Barry K."/>
            <person name="LaButti K."/>
            <person name="Morin E."/>
            <person name="Salamov A."/>
            <person name="Lipzen A."/>
            <person name="Mereny Z."/>
            <person name="Hegedus B."/>
            <person name="Baldrian P."/>
            <person name="Stursova M."/>
            <person name="Weitz H."/>
            <person name="Taylor A."/>
            <person name="Grigoriev I.V."/>
            <person name="Nagy L.G."/>
            <person name="Martin F."/>
            <person name="Kauserud H."/>
        </authorList>
    </citation>
    <scope>NUCLEOTIDE SEQUENCE</scope>
    <source>
        <strain evidence="11">CBHHK200</strain>
    </source>
</reference>
<evidence type="ECO:0000256" key="1">
    <source>
        <dbReference type="ARBA" id="ARBA00004141"/>
    </source>
</evidence>
<keyword evidence="5" id="KW-0067">ATP-binding</keyword>
<organism evidence="11 12">
    <name type="scientific">Mycena alexandri</name>
    <dbReference type="NCBI Taxonomy" id="1745969"/>
    <lineage>
        <taxon>Eukaryota</taxon>
        <taxon>Fungi</taxon>
        <taxon>Dikarya</taxon>
        <taxon>Basidiomycota</taxon>
        <taxon>Agaricomycotina</taxon>
        <taxon>Agaricomycetes</taxon>
        <taxon>Agaricomycetidae</taxon>
        <taxon>Agaricales</taxon>
        <taxon>Marasmiineae</taxon>
        <taxon>Mycenaceae</taxon>
        <taxon>Mycena</taxon>
    </lineage>
</organism>
<comment type="caution">
    <text evidence="11">The sequence shown here is derived from an EMBL/GenBank/DDBJ whole genome shotgun (WGS) entry which is preliminary data.</text>
</comment>
<protein>
    <submittedName>
        <fullName evidence="11">P-loop containing nucleoside triphosphate hydrolase protein</fullName>
    </submittedName>
</protein>
<sequence length="1330" mass="142572">MSRPALEIDVDVAGDAYDARSSQEYDSESASETDFLIQTTDIAKPVTSRWPLFSLLSRQQRLFFLVPAIISSVFAGGIAPFMTIVIGHAFDAFSTFSTAPTPSKELLVHRVGVAALQLIGLAIGSFTLSSLTSYLWILTGEHNVLQLRKRVYASIASKDMMWFDSRVSEDAPPSDEDQGPVGAGGLMAQFSRETDEVRSASSLATGRIIEYLTTCITCLILAFTRSYSLTLVILSAVPILVIIQASSQAVAGPLLGIERQQTAVAATLVDRALTATGISTVKAFNAAAHEQRALGAVLNRIETAVWKLVAVWGFTSGLAQFVMMGMFVQGFWFGARVVKAGSIGAGDVMAVFWACLMATTNLQLCIPQFILLSKGNFALTSLLALVDADDAAEPPITVPCRADILLRDLSFAYPSRPAVPILRSVALALPAHKTTFVVGSSGSGKSTIAHLLAGLYAPQHGAIVVDDWELADVRALDVAVVGQGQACALFGMSVHDNVALGRRSGLASRAEVEDVCRRVLMHDFIIDLPEGYDTVLGSGGASLSGGQVQRLALARVMLRDPDVLVLDEATSALDPTSRVAVFDAIRRSRQGRTTIVITHDLAQISADDFVYVLKDGCVVESGCRSDLDTYICSVFGTVRQEPRLPTSMPAKKSSPILSSRALPFGHLSLPTLSSAPSALTRVARVAQSSDFTSFAWHRTPNPYKPISPLSTVLTRPPSLRFTPSDVVFTKEQVTFSDFKVHVASSPTSSAGASSSSIWALLREIYPTIPHKPLVFLGLVTCLLSGATTPVFSFLLSRLLFEVSTGAQNTSAINSYGAVVLGVAALDGLLMGLKYFLMQSTAMTWVTRLRTAAFARVLQQDKRWFDGRAAGALGLVLIKDGDDARELLAGVAGQVLVVGAMFGVGLVWALLAGWQLALAGFAVVPVFGAAMAAQAGVVARCEVRNKRAKEEVAGRYYETISNIRGIRSMRFESAFQAQFDKAADRALGVARKGAFVEGCTYGVACGLIYLAEALLFYFGAILVARGTYSYLQMVQVLNLVVFTVTIGSQLMAFTQRIAKSVQATRDFTDLLRLPARTDESDGFLRPRLDGAITFHDVGFSYPGRADARVLQNINLEIQPGECVAIVGASGSGKSTIAALLQRLYEPAFGSISIGLDTLRSTDVQYLRQHVSIVSQQPTLFDAAIAENIAYGSDALSEEDVRRAAEAANVHDFIMSLPQGYDTPVGENAALISGGQAQRLQIARALARPSTILILDECTSALDDANQAAVLDTIRHAKVGRTTVMITHKIPVMKMCDRLLVVHDGRIAEDGTYDDLIRRRGVFSALVEGGLA</sequence>
<feature type="transmembrane region" description="Helical" evidence="8">
    <location>
        <begin position="308"/>
        <end position="328"/>
    </location>
</feature>
<dbReference type="GO" id="GO:0016887">
    <property type="term" value="F:ATP hydrolysis activity"/>
    <property type="evidence" value="ECO:0007669"/>
    <property type="project" value="InterPro"/>
</dbReference>
<dbReference type="FunFam" id="3.40.50.300:FF:000604">
    <property type="entry name" value="ABC transporter B family member 28"/>
    <property type="match status" value="1"/>
</dbReference>
<dbReference type="InterPro" id="IPR003439">
    <property type="entry name" value="ABC_transporter-like_ATP-bd"/>
</dbReference>
<keyword evidence="4" id="KW-0547">Nucleotide-binding</keyword>
<dbReference type="GO" id="GO:0005524">
    <property type="term" value="F:ATP binding"/>
    <property type="evidence" value="ECO:0007669"/>
    <property type="project" value="UniProtKB-KW"/>
</dbReference>
<dbReference type="InterPro" id="IPR039421">
    <property type="entry name" value="Type_1_exporter"/>
</dbReference>
<evidence type="ECO:0000256" key="2">
    <source>
        <dbReference type="ARBA" id="ARBA00022448"/>
    </source>
</evidence>
<evidence type="ECO:0000259" key="10">
    <source>
        <dbReference type="PROSITE" id="PS50929"/>
    </source>
</evidence>
<evidence type="ECO:0000256" key="5">
    <source>
        <dbReference type="ARBA" id="ARBA00022840"/>
    </source>
</evidence>
<evidence type="ECO:0000256" key="6">
    <source>
        <dbReference type="ARBA" id="ARBA00022989"/>
    </source>
</evidence>
<dbReference type="Pfam" id="PF00664">
    <property type="entry name" value="ABC_membrane"/>
    <property type="match status" value="2"/>
</dbReference>
<feature type="domain" description="ABC transmembrane type-1" evidence="10">
    <location>
        <begin position="775"/>
        <end position="1058"/>
    </location>
</feature>
<dbReference type="SMART" id="SM00382">
    <property type="entry name" value="AAA"/>
    <property type="match status" value="2"/>
</dbReference>
<dbReference type="GO" id="GO:0005737">
    <property type="term" value="C:cytoplasm"/>
    <property type="evidence" value="ECO:0007669"/>
    <property type="project" value="UniProtKB-ARBA"/>
</dbReference>
<dbReference type="InterPro" id="IPR011527">
    <property type="entry name" value="ABC1_TM_dom"/>
</dbReference>
<dbReference type="GO" id="GO:0015421">
    <property type="term" value="F:ABC-type oligopeptide transporter activity"/>
    <property type="evidence" value="ECO:0007669"/>
    <property type="project" value="TreeGrafter"/>
</dbReference>
<feature type="transmembrane region" description="Helical" evidence="8">
    <location>
        <begin position="1029"/>
        <end position="1052"/>
    </location>
</feature>
<keyword evidence="3 8" id="KW-0812">Transmembrane</keyword>
<name>A0AAD6XEH4_9AGAR</name>
<dbReference type="PANTHER" id="PTHR43394:SF1">
    <property type="entry name" value="ATP-BINDING CASSETTE SUB-FAMILY B MEMBER 10, MITOCHONDRIAL"/>
    <property type="match status" value="1"/>
</dbReference>
<feature type="domain" description="ABC transmembrane type-1" evidence="10">
    <location>
        <begin position="68"/>
        <end position="374"/>
    </location>
</feature>
<dbReference type="Proteomes" id="UP001218188">
    <property type="component" value="Unassembled WGS sequence"/>
</dbReference>
<feature type="transmembrane region" description="Helical" evidence="8">
    <location>
        <begin position="348"/>
        <end position="372"/>
    </location>
</feature>
<dbReference type="PANTHER" id="PTHR43394">
    <property type="entry name" value="ATP-DEPENDENT PERMEASE MDL1, MITOCHONDRIAL"/>
    <property type="match status" value="1"/>
</dbReference>
<feature type="transmembrane region" description="Helical" evidence="8">
    <location>
        <begin position="916"/>
        <end position="938"/>
    </location>
</feature>
<evidence type="ECO:0000259" key="9">
    <source>
        <dbReference type="PROSITE" id="PS50893"/>
    </source>
</evidence>